<dbReference type="CDD" id="cd06550">
    <property type="entry name" value="TM_ABC_iron-siderophores_like"/>
    <property type="match status" value="1"/>
</dbReference>
<evidence type="ECO:0000256" key="4">
    <source>
        <dbReference type="ARBA" id="ARBA00022989"/>
    </source>
</evidence>
<keyword evidence="9" id="KW-1185">Reference proteome</keyword>
<evidence type="ECO:0000256" key="6">
    <source>
        <dbReference type="RuleBase" id="RU003943"/>
    </source>
</evidence>
<comment type="similarity">
    <text evidence="2 6">Belongs to the ABC-3 integral membrane protein family.</text>
</comment>
<feature type="transmembrane region" description="Helical" evidence="7">
    <location>
        <begin position="140"/>
        <end position="159"/>
    </location>
</feature>
<comment type="subcellular location">
    <subcellularLocation>
        <location evidence="6">Cell membrane</location>
        <topology evidence="6">Multi-pass membrane protein</topology>
    </subcellularLocation>
    <subcellularLocation>
        <location evidence="1">Membrane</location>
        <topology evidence="1">Multi-pass membrane protein</topology>
    </subcellularLocation>
</comment>
<dbReference type="GO" id="GO:0055085">
    <property type="term" value="P:transmembrane transport"/>
    <property type="evidence" value="ECO:0007669"/>
    <property type="project" value="InterPro"/>
</dbReference>
<evidence type="ECO:0000313" key="8">
    <source>
        <dbReference type="EMBL" id="GAT33516.1"/>
    </source>
</evidence>
<feature type="transmembrane region" description="Helical" evidence="7">
    <location>
        <begin position="228"/>
        <end position="247"/>
    </location>
</feature>
<dbReference type="InterPro" id="IPR037294">
    <property type="entry name" value="ABC_BtuC-like"/>
</dbReference>
<dbReference type="SUPFAM" id="SSF81345">
    <property type="entry name" value="ABC transporter involved in vitamin B12 uptake, BtuC"/>
    <property type="match status" value="1"/>
</dbReference>
<feature type="transmembrane region" description="Helical" evidence="7">
    <location>
        <begin position="20"/>
        <end position="44"/>
    </location>
</feature>
<dbReference type="FunFam" id="1.10.3470.10:FF:000003">
    <property type="entry name" value="Iron ABC transporter permease SitD"/>
    <property type="match status" value="1"/>
</dbReference>
<proteinExistence type="inferred from homology"/>
<evidence type="ECO:0000256" key="1">
    <source>
        <dbReference type="ARBA" id="ARBA00004141"/>
    </source>
</evidence>
<dbReference type="GO" id="GO:0043190">
    <property type="term" value="C:ATP-binding cassette (ABC) transporter complex"/>
    <property type="evidence" value="ECO:0007669"/>
    <property type="project" value="InterPro"/>
</dbReference>
<dbReference type="FunCoup" id="A0A146GAA7">
    <property type="interactions" value="329"/>
</dbReference>
<feature type="transmembrane region" description="Helical" evidence="7">
    <location>
        <begin position="64"/>
        <end position="89"/>
    </location>
</feature>
<comment type="caution">
    <text evidence="8">The sequence shown here is derived from an EMBL/GenBank/DDBJ whole genome shotgun (WGS) entry which is preliminary data.</text>
</comment>
<dbReference type="GO" id="GO:0010043">
    <property type="term" value="P:response to zinc ion"/>
    <property type="evidence" value="ECO:0007669"/>
    <property type="project" value="TreeGrafter"/>
</dbReference>
<name>A0A146GAA7_TERSA</name>
<gene>
    <name evidence="8" type="ORF">TSACC_21933</name>
</gene>
<keyword evidence="5 7" id="KW-0472">Membrane</keyword>
<dbReference type="InterPro" id="IPR001626">
    <property type="entry name" value="ABC_TroCD"/>
</dbReference>
<keyword evidence="6" id="KW-0813">Transport</keyword>
<keyword evidence="4 7" id="KW-1133">Transmembrane helix</keyword>
<sequence length="301" mass="31880">MNAAIELFLQDPAAPFRHQFMLEALGVGALVGVVCAMLSCYLVLKGWSLMGDAISHAMLPGIVLAYIAGLPLSVGAFAAGLLCASATGFIKSHSRVKEDTVMGIVFTGLFGLGLVLFTKVKTDVHLNHILFGSLLGISQSLIAQTAVIGGLTLLAILLLRRDLLLFCFDANHARSIGLNTTRLYYTLLSLVALAIVVSLQAVGIILVMAMLITPGCIGFLLSHRFTHMLQIAVGSAVLSSIVGVYVSYFINGATGACIVLVLALLFLLAMTFAPRRGLLARRLLSATRERSAASKVRAPAR</sequence>
<accession>A0A146GAA7</accession>
<dbReference type="AlphaFoldDB" id="A0A146GAA7"/>
<reference evidence="9" key="1">
    <citation type="journal article" date="2017" name="Genome Announc.">
        <title>Draft Genome Sequence of Terrimicrobium sacchariphilum NM-5T, a Facultative Anaerobic Soil Bacterium of the Class Spartobacteria.</title>
        <authorList>
            <person name="Qiu Y.L."/>
            <person name="Tourlousse D.M."/>
            <person name="Matsuura N."/>
            <person name="Ohashi A."/>
            <person name="Sekiguchi Y."/>
        </authorList>
    </citation>
    <scope>NUCLEOTIDE SEQUENCE [LARGE SCALE GENOMIC DNA]</scope>
    <source>
        <strain evidence="9">NM-5</strain>
    </source>
</reference>
<dbReference type="Proteomes" id="UP000076023">
    <property type="component" value="Unassembled WGS sequence"/>
</dbReference>
<dbReference type="GO" id="GO:0071281">
    <property type="term" value="P:cellular response to iron ion"/>
    <property type="evidence" value="ECO:0007669"/>
    <property type="project" value="UniProtKB-ARBA"/>
</dbReference>
<organism evidence="8 9">
    <name type="scientific">Terrimicrobium sacchariphilum</name>
    <dbReference type="NCBI Taxonomy" id="690879"/>
    <lineage>
        <taxon>Bacteria</taxon>
        <taxon>Pseudomonadati</taxon>
        <taxon>Verrucomicrobiota</taxon>
        <taxon>Terrimicrobiia</taxon>
        <taxon>Terrimicrobiales</taxon>
        <taxon>Terrimicrobiaceae</taxon>
        <taxon>Terrimicrobium</taxon>
    </lineage>
</organism>
<dbReference type="PANTHER" id="PTHR30477">
    <property type="entry name" value="ABC-TRANSPORTER METAL-BINDING PROTEIN"/>
    <property type="match status" value="1"/>
</dbReference>
<evidence type="ECO:0000256" key="5">
    <source>
        <dbReference type="ARBA" id="ARBA00023136"/>
    </source>
</evidence>
<dbReference type="STRING" id="690879.TSACC_21933"/>
<dbReference type="InParanoid" id="A0A146GAA7"/>
<evidence type="ECO:0000256" key="3">
    <source>
        <dbReference type="ARBA" id="ARBA00022692"/>
    </source>
</evidence>
<dbReference type="EMBL" id="BDCO01000002">
    <property type="protein sequence ID" value="GAT33516.1"/>
    <property type="molecule type" value="Genomic_DNA"/>
</dbReference>
<dbReference type="Pfam" id="PF00950">
    <property type="entry name" value="ABC-3"/>
    <property type="match status" value="1"/>
</dbReference>
<feature type="transmembrane region" description="Helical" evidence="7">
    <location>
        <begin position="101"/>
        <end position="120"/>
    </location>
</feature>
<feature type="transmembrane region" description="Helical" evidence="7">
    <location>
        <begin position="253"/>
        <end position="273"/>
    </location>
</feature>
<protein>
    <submittedName>
        <fullName evidence="8">Manganese transport system permease protein</fullName>
    </submittedName>
</protein>
<evidence type="ECO:0000256" key="2">
    <source>
        <dbReference type="ARBA" id="ARBA00008034"/>
    </source>
</evidence>
<evidence type="ECO:0000313" key="9">
    <source>
        <dbReference type="Proteomes" id="UP000076023"/>
    </source>
</evidence>
<keyword evidence="3 6" id="KW-0812">Transmembrane</keyword>
<dbReference type="PANTHER" id="PTHR30477:SF24">
    <property type="entry name" value="IRON TRANSPORT SYSTEM MEMBRANE PROTEIN HI_0359-RELATED"/>
    <property type="match status" value="1"/>
</dbReference>
<evidence type="ECO:0000256" key="7">
    <source>
        <dbReference type="SAM" id="Phobius"/>
    </source>
</evidence>
<dbReference type="Gene3D" id="1.10.3470.10">
    <property type="entry name" value="ABC transporter involved in vitamin B12 uptake, BtuC"/>
    <property type="match status" value="1"/>
</dbReference>